<proteinExistence type="inferred from homology"/>
<organism evidence="8 9">
    <name type="scientific">Novosphingobium indicum</name>
    <dbReference type="NCBI Taxonomy" id="462949"/>
    <lineage>
        <taxon>Bacteria</taxon>
        <taxon>Pseudomonadati</taxon>
        <taxon>Pseudomonadota</taxon>
        <taxon>Alphaproteobacteria</taxon>
        <taxon>Sphingomonadales</taxon>
        <taxon>Sphingomonadaceae</taxon>
        <taxon>Novosphingobium</taxon>
    </lineage>
</organism>
<feature type="domain" description="Glycine zipper 2TM" evidence="7">
    <location>
        <begin position="92"/>
        <end position="131"/>
    </location>
</feature>
<keyword evidence="5" id="KW-0449">Lipoprotein</keyword>
<evidence type="ECO:0000256" key="1">
    <source>
        <dbReference type="ARBA" id="ARBA00004459"/>
    </source>
</evidence>
<evidence type="ECO:0000259" key="7">
    <source>
        <dbReference type="Pfam" id="PF05433"/>
    </source>
</evidence>
<evidence type="ECO:0000256" key="5">
    <source>
        <dbReference type="ARBA" id="ARBA00023288"/>
    </source>
</evidence>
<name>A0ABQ2JPZ6_9SPHN</name>
<protein>
    <recommendedName>
        <fullName evidence="3">17 kDa surface antigen</fullName>
    </recommendedName>
</protein>
<sequence>MNAFFKVSALAAATAGLATVTPASAEPVFASQFHAPGEQSYNHSRERYSREDRRRGYRTDYRYRGEPVYRDTRTWRGRDGRYYCRKQDGTAGLLIGGAAGALLGREIDGGRDRTVGTLLGAVGGALLGREIDRGGSRCR</sequence>
<dbReference type="InterPro" id="IPR008816">
    <property type="entry name" value="Gly_zipper_2TM_dom"/>
</dbReference>
<dbReference type="InterPro" id="IPR051407">
    <property type="entry name" value="Bact_OM_lipoprot/Surf_antigen"/>
</dbReference>
<evidence type="ECO:0000256" key="6">
    <source>
        <dbReference type="SAM" id="SignalP"/>
    </source>
</evidence>
<dbReference type="PANTHER" id="PTHR35603">
    <property type="match status" value="1"/>
</dbReference>
<accession>A0ABQ2JPZ6</accession>
<evidence type="ECO:0000313" key="8">
    <source>
        <dbReference type="EMBL" id="GGN53760.1"/>
    </source>
</evidence>
<dbReference type="Proteomes" id="UP000605099">
    <property type="component" value="Unassembled WGS sequence"/>
</dbReference>
<keyword evidence="6" id="KW-0732">Signal</keyword>
<reference evidence="9" key="1">
    <citation type="journal article" date="2019" name="Int. J. Syst. Evol. Microbiol.">
        <title>The Global Catalogue of Microorganisms (GCM) 10K type strain sequencing project: providing services to taxonomists for standard genome sequencing and annotation.</title>
        <authorList>
            <consortium name="The Broad Institute Genomics Platform"/>
            <consortium name="The Broad Institute Genome Sequencing Center for Infectious Disease"/>
            <person name="Wu L."/>
            <person name="Ma J."/>
        </authorList>
    </citation>
    <scope>NUCLEOTIDE SEQUENCE [LARGE SCALE GENOMIC DNA]</scope>
    <source>
        <strain evidence="9">CGMCC 1.6784</strain>
    </source>
</reference>
<feature type="chain" id="PRO_5045322717" description="17 kDa surface antigen" evidence="6">
    <location>
        <begin position="26"/>
        <end position="139"/>
    </location>
</feature>
<dbReference type="PANTHER" id="PTHR35603:SF2">
    <property type="entry name" value="OUTER MEMBRANE LIPOPROTEIN"/>
    <property type="match status" value="1"/>
</dbReference>
<comment type="subcellular location">
    <subcellularLocation>
        <location evidence="1">Cell outer membrane</location>
        <topology evidence="1">Lipid-anchor</topology>
    </subcellularLocation>
</comment>
<evidence type="ECO:0000313" key="9">
    <source>
        <dbReference type="Proteomes" id="UP000605099"/>
    </source>
</evidence>
<comment type="similarity">
    <text evidence="2">Belongs to the rickettsiale 17 kDa surface antigen family.</text>
</comment>
<dbReference type="EMBL" id="BMLK01000013">
    <property type="protein sequence ID" value="GGN53760.1"/>
    <property type="molecule type" value="Genomic_DNA"/>
</dbReference>
<comment type="caution">
    <text evidence="8">The sequence shown here is derived from an EMBL/GenBank/DDBJ whole genome shotgun (WGS) entry which is preliminary data.</text>
</comment>
<feature type="signal peptide" evidence="6">
    <location>
        <begin position="1"/>
        <end position="25"/>
    </location>
</feature>
<dbReference type="Pfam" id="PF05433">
    <property type="entry name" value="Rick_17kDa_Anti"/>
    <property type="match status" value="1"/>
</dbReference>
<keyword evidence="9" id="KW-1185">Reference proteome</keyword>
<evidence type="ECO:0000256" key="4">
    <source>
        <dbReference type="ARBA" id="ARBA00023136"/>
    </source>
</evidence>
<keyword evidence="4" id="KW-0472">Membrane</keyword>
<evidence type="ECO:0000256" key="2">
    <source>
        <dbReference type="ARBA" id="ARBA00008681"/>
    </source>
</evidence>
<evidence type="ECO:0000256" key="3">
    <source>
        <dbReference type="ARBA" id="ARBA00015281"/>
    </source>
</evidence>
<dbReference type="RefSeq" id="WP_188820566.1">
    <property type="nucleotide sequence ID" value="NZ_BMLK01000013.1"/>
</dbReference>
<gene>
    <name evidence="8" type="ORF">GCM10011349_28720</name>
</gene>